<evidence type="ECO:0000256" key="6">
    <source>
        <dbReference type="ARBA" id="ARBA00023004"/>
    </source>
</evidence>
<evidence type="ECO:0000256" key="5">
    <source>
        <dbReference type="ARBA" id="ARBA00023002"/>
    </source>
</evidence>
<dbReference type="PANTHER" id="PTHR24305:SF157">
    <property type="entry name" value="N-ACETYLTRYPTOPHAN 6-HYDROXYLASE IVOC-RELATED"/>
    <property type="match status" value="1"/>
</dbReference>
<dbReference type="PANTHER" id="PTHR24305">
    <property type="entry name" value="CYTOCHROME P450"/>
    <property type="match status" value="1"/>
</dbReference>
<evidence type="ECO:0000256" key="7">
    <source>
        <dbReference type="ARBA" id="ARBA00023033"/>
    </source>
</evidence>
<reference evidence="8 9" key="1">
    <citation type="submission" date="2023-01" db="EMBL/GenBank/DDBJ databases">
        <title>Analysis of 21 Apiospora genomes using comparative genomics revels a genus with tremendous synthesis potential of carbohydrate active enzymes and secondary metabolites.</title>
        <authorList>
            <person name="Sorensen T."/>
        </authorList>
    </citation>
    <scope>NUCLEOTIDE SEQUENCE [LARGE SCALE GENOMIC DNA]</scope>
    <source>
        <strain evidence="8 9">CBS 117206</strain>
    </source>
</reference>
<evidence type="ECO:0000256" key="4">
    <source>
        <dbReference type="ARBA" id="ARBA00022723"/>
    </source>
</evidence>
<evidence type="ECO:0000256" key="3">
    <source>
        <dbReference type="ARBA" id="ARBA00022617"/>
    </source>
</evidence>
<evidence type="ECO:0000256" key="1">
    <source>
        <dbReference type="ARBA" id="ARBA00001971"/>
    </source>
</evidence>
<keyword evidence="3" id="KW-0349">Heme</keyword>
<keyword evidence="4" id="KW-0479">Metal-binding</keyword>
<protein>
    <submittedName>
        <fullName evidence="8">Cytochrome P450</fullName>
    </submittedName>
</protein>
<proteinExistence type="inferred from homology"/>
<comment type="cofactor">
    <cofactor evidence="1">
        <name>heme</name>
        <dbReference type="ChEBI" id="CHEBI:30413"/>
    </cofactor>
</comment>
<feature type="non-terminal residue" evidence="8">
    <location>
        <position position="1"/>
    </location>
</feature>
<organism evidence="8 9">
    <name type="scientific">Apiospora kogelbergensis</name>
    <dbReference type="NCBI Taxonomy" id="1337665"/>
    <lineage>
        <taxon>Eukaryota</taxon>
        <taxon>Fungi</taxon>
        <taxon>Dikarya</taxon>
        <taxon>Ascomycota</taxon>
        <taxon>Pezizomycotina</taxon>
        <taxon>Sordariomycetes</taxon>
        <taxon>Xylariomycetidae</taxon>
        <taxon>Amphisphaeriales</taxon>
        <taxon>Apiosporaceae</taxon>
        <taxon>Apiospora</taxon>
    </lineage>
</organism>
<comment type="similarity">
    <text evidence="2">Belongs to the cytochrome P450 family.</text>
</comment>
<dbReference type="GO" id="GO:0020037">
    <property type="term" value="F:heme binding"/>
    <property type="evidence" value="ECO:0007669"/>
    <property type="project" value="InterPro"/>
</dbReference>
<dbReference type="InterPro" id="IPR036396">
    <property type="entry name" value="Cyt_P450_sf"/>
</dbReference>
<comment type="caution">
    <text evidence="8">The sequence shown here is derived from an EMBL/GenBank/DDBJ whole genome shotgun (WGS) entry which is preliminary data.</text>
</comment>
<dbReference type="SUPFAM" id="SSF48264">
    <property type="entry name" value="Cytochrome P450"/>
    <property type="match status" value="1"/>
</dbReference>
<dbReference type="Gene3D" id="1.10.630.10">
    <property type="entry name" value="Cytochrome P450"/>
    <property type="match status" value="2"/>
</dbReference>
<dbReference type="GO" id="GO:0005506">
    <property type="term" value="F:iron ion binding"/>
    <property type="evidence" value="ECO:0007669"/>
    <property type="project" value="InterPro"/>
</dbReference>
<dbReference type="PRINTS" id="PR00465">
    <property type="entry name" value="EP450IV"/>
</dbReference>
<keyword evidence="9" id="KW-1185">Reference proteome</keyword>
<sequence length="224" mass="25372">PIVRISPYELHVKDPSFFGRLCNRKGQWDKYDWSTNAFGAPLSTICSVKHDPHRQRRAVLNPFFFKAMVDIIRPLVSELCNKVDSFAASRSSQIGTSAAIRIFVRDVSTEFMIEESYHILDAQELNADVDKRLRLELTAARQNSQKPDLSWPVLENMPYLRAVIMKGLRLSPGLATRAQRVAPDRDLVYAGPIIPARTPVGMTTMLIHTDPDLYPDPRHFNPGS</sequence>
<keyword evidence="6" id="KW-0408">Iron</keyword>
<dbReference type="InterPro" id="IPR002403">
    <property type="entry name" value="Cyt_P450_E_grp-IV"/>
</dbReference>
<keyword evidence="5" id="KW-0560">Oxidoreductase</keyword>
<evidence type="ECO:0000313" key="9">
    <source>
        <dbReference type="Proteomes" id="UP001392437"/>
    </source>
</evidence>
<evidence type="ECO:0000256" key="2">
    <source>
        <dbReference type="ARBA" id="ARBA00010617"/>
    </source>
</evidence>
<keyword evidence="7" id="KW-0503">Monooxygenase</keyword>
<dbReference type="GO" id="GO:0004497">
    <property type="term" value="F:monooxygenase activity"/>
    <property type="evidence" value="ECO:0007669"/>
    <property type="project" value="UniProtKB-KW"/>
</dbReference>
<gene>
    <name evidence="8" type="ORF">PG999_003019</name>
</gene>
<dbReference type="InterPro" id="IPR001128">
    <property type="entry name" value="Cyt_P450"/>
</dbReference>
<dbReference type="AlphaFoldDB" id="A0AAW0RA09"/>
<evidence type="ECO:0000313" key="8">
    <source>
        <dbReference type="EMBL" id="KAK8130639.1"/>
    </source>
</evidence>
<dbReference type="Pfam" id="PF00067">
    <property type="entry name" value="p450"/>
    <property type="match status" value="1"/>
</dbReference>
<dbReference type="EMBL" id="JAQQWP010000002">
    <property type="protein sequence ID" value="KAK8130639.1"/>
    <property type="molecule type" value="Genomic_DNA"/>
</dbReference>
<dbReference type="InterPro" id="IPR050121">
    <property type="entry name" value="Cytochrome_P450_monoxygenase"/>
</dbReference>
<name>A0AAW0RA09_9PEZI</name>
<dbReference type="Proteomes" id="UP001392437">
    <property type="component" value="Unassembled WGS sequence"/>
</dbReference>
<dbReference type="GO" id="GO:0016705">
    <property type="term" value="F:oxidoreductase activity, acting on paired donors, with incorporation or reduction of molecular oxygen"/>
    <property type="evidence" value="ECO:0007669"/>
    <property type="project" value="InterPro"/>
</dbReference>
<accession>A0AAW0RA09</accession>